<dbReference type="PANTHER" id="PTHR26312:SF227">
    <property type="entry name" value="TETRATRICOPEPTIDE REPEAT (TPR)-LIKE SUPERFAMILY PROTEIN"/>
    <property type="match status" value="1"/>
</dbReference>
<feature type="compositionally biased region" description="Polar residues" evidence="1">
    <location>
        <begin position="1"/>
        <end position="20"/>
    </location>
</feature>
<dbReference type="InterPro" id="IPR011990">
    <property type="entry name" value="TPR-like_helical_dom_sf"/>
</dbReference>
<evidence type="ECO:0000256" key="1">
    <source>
        <dbReference type="SAM" id="MobiDB-lite"/>
    </source>
</evidence>
<dbReference type="PANTHER" id="PTHR26312">
    <property type="entry name" value="TETRATRICOPEPTIDE REPEAT PROTEIN 5"/>
    <property type="match status" value="1"/>
</dbReference>
<dbReference type="AlphaFoldDB" id="A0AAD3XY52"/>
<feature type="region of interest" description="Disordered" evidence="1">
    <location>
        <begin position="1"/>
        <end position="124"/>
    </location>
</feature>
<evidence type="ECO:0000313" key="2">
    <source>
        <dbReference type="EMBL" id="GMH20550.1"/>
    </source>
</evidence>
<sequence>MLLRSSSAPILNSWIPTSKDPSLPESDFFHQIPKSRSRTLTTSSTSPSSARSPSDTSIKSMNRALSETDLRRNSPLPKQRWRSFSGSPDSVLEREGEEGEAESFGRLLTSSGLGEGVEEEEGGCVVRGREKVGLVNGESGAGVGGGRRCGGGGASDGGDGCGGVGNWDSYDGNGSTDVYYLKMIEANPGNSLLLGNYARFLKEVRGDLAKAEEYCGRAIMANPNDGNVLSLYADLVWQSHKDASRAESYFDQAVKSAPDDCYVLASYARFLWDVEEDDEGQGEAAIAAPLSFLTELHPPPPPIAATS</sequence>
<dbReference type="EMBL" id="BSYO01000022">
    <property type="protein sequence ID" value="GMH20550.1"/>
    <property type="molecule type" value="Genomic_DNA"/>
</dbReference>
<dbReference type="Gene3D" id="1.25.40.10">
    <property type="entry name" value="Tetratricopeptide repeat domain"/>
    <property type="match status" value="1"/>
</dbReference>
<name>A0AAD3XY52_NEPGR</name>
<accession>A0AAD3XY52</accession>
<proteinExistence type="predicted"/>
<protein>
    <submittedName>
        <fullName evidence="2">Uncharacterized protein</fullName>
    </submittedName>
</protein>
<feature type="compositionally biased region" description="Low complexity" evidence="1">
    <location>
        <begin position="38"/>
        <end position="57"/>
    </location>
</feature>
<organism evidence="2 3">
    <name type="scientific">Nepenthes gracilis</name>
    <name type="common">Slender pitcher plant</name>
    <dbReference type="NCBI Taxonomy" id="150966"/>
    <lineage>
        <taxon>Eukaryota</taxon>
        <taxon>Viridiplantae</taxon>
        <taxon>Streptophyta</taxon>
        <taxon>Embryophyta</taxon>
        <taxon>Tracheophyta</taxon>
        <taxon>Spermatophyta</taxon>
        <taxon>Magnoliopsida</taxon>
        <taxon>eudicotyledons</taxon>
        <taxon>Gunneridae</taxon>
        <taxon>Pentapetalae</taxon>
        <taxon>Caryophyllales</taxon>
        <taxon>Nepenthaceae</taxon>
        <taxon>Nepenthes</taxon>
    </lineage>
</organism>
<reference evidence="2" key="1">
    <citation type="submission" date="2023-05" db="EMBL/GenBank/DDBJ databases">
        <title>Nepenthes gracilis genome sequencing.</title>
        <authorList>
            <person name="Fukushima K."/>
        </authorList>
    </citation>
    <scope>NUCLEOTIDE SEQUENCE</scope>
    <source>
        <strain evidence="2">SING2019-196</strain>
    </source>
</reference>
<keyword evidence="3" id="KW-1185">Reference proteome</keyword>
<dbReference type="Proteomes" id="UP001279734">
    <property type="component" value="Unassembled WGS sequence"/>
</dbReference>
<gene>
    <name evidence="2" type="ORF">Nepgr_022391</name>
</gene>
<evidence type="ECO:0000313" key="3">
    <source>
        <dbReference type="Proteomes" id="UP001279734"/>
    </source>
</evidence>
<dbReference type="SUPFAM" id="SSF48452">
    <property type="entry name" value="TPR-like"/>
    <property type="match status" value="1"/>
</dbReference>
<comment type="caution">
    <text evidence="2">The sequence shown here is derived from an EMBL/GenBank/DDBJ whole genome shotgun (WGS) entry which is preliminary data.</text>
</comment>